<feature type="compositionally biased region" description="Low complexity" evidence="1">
    <location>
        <begin position="150"/>
        <end position="171"/>
    </location>
</feature>
<name>A0AAN7YV15_9PEZI</name>
<feature type="compositionally biased region" description="Polar residues" evidence="1">
    <location>
        <begin position="298"/>
        <end position="312"/>
    </location>
</feature>
<reference evidence="2 3" key="1">
    <citation type="submission" date="2023-10" db="EMBL/GenBank/DDBJ databases">
        <title>Draft genome sequence of Xylaria bambusicola isolate GMP-LS, the root and basal stem rot pathogen of sugarcane in Indonesia.</title>
        <authorList>
            <person name="Selvaraj P."/>
            <person name="Muralishankar V."/>
            <person name="Muruganantham S."/>
            <person name="Sp S."/>
            <person name="Haryani S."/>
            <person name="Lau K.J.X."/>
            <person name="Naqvi N.I."/>
        </authorList>
    </citation>
    <scope>NUCLEOTIDE SEQUENCE [LARGE SCALE GENOMIC DNA]</scope>
    <source>
        <strain evidence="2">GMP-LS</strain>
    </source>
</reference>
<feature type="compositionally biased region" description="Low complexity" evidence="1">
    <location>
        <begin position="566"/>
        <end position="585"/>
    </location>
</feature>
<feature type="compositionally biased region" description="Polar residues" evidence="1">
    <location>
        <begin position="35"/>
        <end position="63"/>
    </location>
</feature>
<feature type="region of interest" description="Disordered" evidence="1">
    <location>
        <begin position="1"/>
        <end position="468"/>
    </location>
</feature>
<organism evidence="2 3">
    <name type="scientific">Xylaria bambusicola</name>
    <dbReference type="NCBI Taxonomy" id="326684"/>
    <lineage>
        <taxon>Eukaryota</taxon>
        <taxon>Fungi</taxon>
        <taxon>Dikarya</taxon>
        <taxon>Ascomycota</taxon>
        <taxon>Pezizomycotina</taxon>
        <taxon>Sordariomycetes</taxon>
        <taxon>Xylariomycetidae</taxon>
        <taxon>Xylariales</taxon>
        <taxon>Xylariaceae</taxon>
        <taxon>Xylaria</taxon>
    </lineage>
</organism>
<dbReference type="PANTHER" id="PTHR22794">
    <property type="entry name" value="THAP DOMAIN PROTEIN 11"/>
    <property type="match status" value="1"/>
</dbReference>
<accession>A0AAN7YV15</accession>
<proteinExistence type="predicted"/>
<dbReference type="Pfam" id="PF10452">
    <property type="entry name" value="TCO89"/>
    <property type="match status" value="1"/>
</dbReference>
<feature type="compositionally biased region" description="Polar residues" evidence="1">
    <location>
        <begin position="525"/>
        <end position="547"/>
    </location>
</feature>
<keyword evidence="3" id="KW-1185">Reference proteome</keyword>
<dbReference type="AlphaFoldDB" id="A0AAN7YV15"/>
<evidence type="ECO:0000256" key="1">
    <source>
        <dbReference type="SAM" id="MobiDB-lite"/>
    </source>
</evidence>
<feature type="compositionally biased region" description="Basic and acidic residues" evidence="1">
    <location>
        <begin position="8"/>
        <end position="28"/>
    </location>
</feature>
<feature type="compositionally biased region" description="Polar residues" evidence="1">
    <location>
        <begin position="337"/>
        <end position="359"/>
    </location>
</feature>
<dbReference type="EMBL" id="JAWHQM010000003">
    <property type="protein sequence ID" value="KAK5625895.1"/>
    <property type="molecule type" value="Genomic_DNA"/>
</dbReference>
<feature type="compositionally biased region" description="Polar residues" evidence="1">
    <location>
        <begin position="441"/>
        <end position="460"/>
    </location>
</feature>
<dbReference type="GO" id="GO:0031931">
    <property type="term" value="C:TORC1 complex"/>
    <property type="evidence" value="ECO:0007669"/>
    <property type="project" value="InterPro"/>
</dbReference>
<dbReference type="Proteomes" id="UP001305414">
    <property type="component" value="Unassembled WGS sequence"/>
</dbReference>
<evidence type="ECO:0000313" key="2">
    <source>
        <dbReference type="EMBL" id="KAK5625895.1"/>
    </source>
</evidence>
<dbReference type="GO" id="GO:0031929">
    <property type="term" value="P:TOR signaling"/>
    <property type="evidence" value="ECO:0007669"/>
    <property type="project" value="InterPro"/>
</dbReference>
<feature type="compositionally biased region" description="Basic and acidic residues" evidence="1">
    <location>
        <begin position="586"/>
        <end position="597"/>
    </location>
</feature>
<gene>
    <name evidence="2" type="ORF">RRF57_001611</name>
</gene>
<sequence length="629" mass="67675">MDGEGSGDIERDGDGERDTRRESERDSSDTLAGAAQSSRPPCSRSNTGNGSDSQVSRSQASASNHHHHPQHHQPQPAQPTHRSKHQKRVVGAGAARFHARVPSSKGLHKSHSQSTTKLKSRASSPEPERPVQFASAHRRITSDLKPTAVSNTNHTSTNSSSNSHSQSPSHTPLRKNTSHSNLLSKPSRPRPDIGKRSKSAAIIKRSSSHKDVQKLKSHKNQVHFDLGNDDEDGDGNEDEWVDASASASPYLSKRGSVVSGGQSPAKPPSPIDNGSLSHSAPNADDRSSDHDDEDSPSRQTARHNSYITSRLLQRTPLHGAPPQMSTQTVSVLPPSGSPTSQASRGPSSLYGTSKTSTLGASGPEELISRFVNGSGPSSGGRGDPDSYFVPSHAPLHRDEGGIRRPQSLGNLNQPSRDSTSEEDERALAPRSKNSIHKAPPASQSRTQQKLNLQRASSTIEPAQAGPGVGVVGPSLLVGSSDYEHCDPRISRLLERTAMEYLVVRRYQNPIARSIARLSYLPGVSNNRRIPKQNGANGANTHGKNSPDNDGAGRFGLSQSMTHLTRSRPTTPRRSTSIRTTGTRSSFEAHEERPHDHMSGSSYADGNDDNLTTLLRNLWDKSNDLGTSQD</sequence>
<dbReference type="InterPro" id="IPR018857">
    <property type="entry name" value="TORC1_cplx_su_TCO89"/>
</dbReference>
<evidence type="ECO:0000313" key="3">
    <source>
        <dbReference type="Proteomes" id="UP001305414"/>
    </source>
</evidence>
<feature type="compositionally biased region" description="Acidic residues" evidence="1">
    <location>
        <begin position="227"/>
        <end position="241"/>
    </location>
</feature>
<dbReference type="GO" id="GO:0000329">
    <property type="term" value="C:fungal-type vacuole membrane"/>
    <property type="evidence" value="ECO:0007669"/>
    <property type="project" value="TreeGrafter"/>
</dbReference>
<feature type="region of interest" description="Disordered" evidence="1">
    <location>
        <begin position="525"/>
        <end position="607"/>
    </location>
</feature>
<feature type="compositionally biased region" description="Polar residues" evidence="1">
    <location>
        <begin position="407"/>
        <end position="417"/>
    </location>
</feature>
<dbReference type="PANTHER" id="PTHR22794:SF2">
    <property type="entry name" value="THAP DOMAIN-CONTAINING PROTEIN 11"/>
    <property type="match status" value="1"/>
</dbReference>
<protein>
    <submittedName>
        <fullName evidence="2">Uncharacterized protein</fullName>
    </submittedName>
</protein>
<comment type="caution">
    <text evidence="2">The sequence shown here is derived from an EMBL/GenBank/DDBJ whole genome shotgun (WGS) entry which is preliminary data.</text>
</comment>
<feature type="compositionally biased region" description="Polar residues" evidence="1">
    <location>
        <begin position="112"/>
        <end position="123"/>
    </location>
</feature>